<dbReference type="GO" id="GO:0015074">
    <property type="term" value="P:DNA integration"/>
    <property type="evidence" value="ECO:0007669"/>
    <property type="project" value="UniProtKB-KW"/>
</dbReference>
<sequence length="60" mass="7325">MVLIDDFSRFTWVKLLKEKSEALSMFIEFKEVVEREFRKKIKCLRSDNGGEYMSDDFFEY</sequence>
<keyword evidence="1" id="KW-0540">Nuclease</keyword>
<accession>A0A834XG51</accession>
<dbReference type="SUPFAM" id="SSF53098">
    <property type="entry name" value="Ribonuclease H-like"/>
    <property type="match status" value="1"/>
</dbReference>
<reference evidence="11" key="1">
    <citation type="submission" date="2020-09" db="EMBL/GenBank/DDBJ databases">
        <title>Genome-Enabled Discovery of Anthraquinone Biosynthesis in Senna tora.</title>
        <authorList>
            <person name="Kang S.-H."/>
            <person name="Pandey R.P."/>
            <person name="Lee C.-M."/>
            <person name="Sim J.-S."/>
            <person name="Jeong J.-T."/>
            <person name="Choi B.-S."/>
            <person name="Jung M."/>
            <person name="Ginzburg D."/>
            <person name="Zhao K."/>
            <person name="Won S.Y."/>
            <person name="Oh T.-J."/>
            <person name="Yu Y."/>
            <person name="Kim N.-H."/>
            <person name="Lee O.R."/>
            <person name="Lee T.-H."/>
            <person name="Bashyal P."/>
            <person name="Kim T.-S."/>
            <person name="Lee W.-H."/>
            <person name="Kawkins C."/>
            <person name="Kim C.-K."/>
            <person name="Kim J.S."/>
            <person name="Ahn B.O."/>
            <person name="Rhee S.Y."/>
            <person name="Sohng J.K."/>
        </authorList>
    </citation>
    <scope>NUCLEOTIDE SEQUENCE</scope>
    <source>
        <tissue evidence="11">Leaf</tissue>
    </source>
</reference>
<dbReference type="EMBL" id="JAAIUW010000001">
    <property type="protein sequence ID" value="KAF7843754.1"/>
    <property type="molecule type" value="Genomic_DNA"/>
</dbReference>
<feature type="domain" description="Integrase catalytic" evidence="10">
    <location>
        <begin position="1"/>
        <end position="60"/>
    </location>
</feature>
<keyword evidence="5" id="KW-0460">Magnesium</keyword>
<evidence type="ECO:0000256" key="4">
    <source>
        <dbReference type="ARBA" id="ARBA00022801"/>
    </source>
</evidence>
<dbReference type="Gene3D" id="3.30.420.10">
    <property type="entry name" value="Ribonuclease H-like superfamily/Ribonuclease H"/>
    <property type="match status" value="1"/>
</dbReference>
<proteinExistence type="predicted"/>
<name>A0A834XG51_9FABA</name>
<keyword evidence="3" id="KW-0255">Endonuclease</keyword>
<keyword evidence="7" id="KW-0695">RNA-directed DNA polymerase</keyword>
<keyword evidence="12" id="KW-1185">Reference proteome</keyword>
<dbReference type="GO" id="GO:0003676">
    <property type="term" value="F:nucleic acid binding"/>
    <property type="evidence" value="ECO:0007669"/>
    <property type="project" value="InterPro"/>
</dbReference>
<gene>
    <name evidence="11" type="ORF">G2W53_000659</name>
</gene>
<dbReference type="GO" id="GO:0003964">
    <property type="term" value="F:RNA-directed DNA polymerase activity"/>
    <property type="evidence" value="ECO:0007669"/>
    <property type="project" value="UniProtKB-KW"/>
</dbReference>
<keyword evidence="6" id="KW-0229">DNA integration</keyword>
<evidence type="ECO:0000256" key="3">
    <source>
        <dbReference type="ARBA" id="ARBA00022759"/>
    </source>
</evidence>
<dbReference type="GO" id="GO:0003887">
    <property type="term" value="F:DNA-directed DNA polymerase activity"/>
    <property type="evidence" value="ECO:0007669"/>
    <property type="project" value="UniProtKB-KW"/>
</dbReference>
<keyword evidence="9" id="KW-0233">DNA recombination</keyword>
<keyword evidence="8" id="KW-0808">Transferase</keyword>
<evidence type="ECO:0000259" key="10">
    <source>
        <dbReference type="PROSITE" id="PS50994"/>
    </source>
</evidence>
<evidence type="ECO:0000256" key="6">
    <source>
        <dbReference type="ARBA" id="ARBA00022908"/>
    </source>
</evidence>
<evidence type="ECO:0000256" key="1">
    <source>
        <dbReference type="ARBA" id="ARBA00022722"/>
    </source>
</evidence>
<dbReference type="InterPro" id="IPR039537">
    <property type="entry name" value="Retrotran_Ty1/copia-like"/>
</dbReference>
<keyword evidence="4" id="KW-0378">Hydrolase</keyword>
<dbReference type="AlphaFoldDB" id="A0A834XG51"/>
<dbReference type="InterPro" id="IPR036397">
    <property type="entry name" value="RNaseH_sf"/>
</dbReference>
<dbReference type="PANTHER" id="PTHR42648">
    <property type="entry name" value="TRANSPOSASE, PUTATIVE-RELATED"/>
    <property type="match status" value="1"/>
</dbReference>
<evidence type="ECO:0000313" key="11">
    <source>
        <dbReference type="EMBL" id="KAF7843754.1"/>
    </source>
</evidence>
<evidence type="ECO:0000256" key="7">
    <source>
        <dbReference type="ARBA" id="ARBA00022918"/>
    </source>
</evidence>
<dbReference type="InterPro" id="IPR001584">
    <property type="entry name" value="Integrase_cat-core"/>
</dbReference>
<dbReference type="GO" id="GO:0006310">
    <property type="term" value="P:DNA recombination"/>
    <property type="evidence" value="ECO:0007669"/>
    <property type="project" value="UniProtKB-KW"/>
</dbReference>
<dbReference type="InterPro" id="IPR012337">
    <property type="entry name" value="RNaseH-like_sf"/>
</dbReference>
<dbReference type="GO" id="GO:0016787">
    <property type="term" value="F:hydrolase activity"/>
    <property type="evidence" value="ECO:0007669"/>
    <property type="project" value="UniProtKB-KW"/>
</dbReference>
<dbReference type="PANTHER" id="PTHR42648:SF11">
    <property type="entry name" value="TRANSPOSON TY4-P GAG-POL POLYPROTEIN"/>
    <property type="match status" value="1"/>
</dbReference>
<keyword evidence="2" id="KW-0479">Metal-binding</keyword>
<evidence type="ECO:0000256" key="9">
    <source>
        <dbReference type="ARBA" id="ARBA00023172"/>
    </source>
</evidence>
<organism evidence="11 12">
    <name type="scientific">Senna tora</name>
    <dbReference type="NCBI Taxonomy" id="362788"/>
    <lineage>
        <taxon>Eukaryota</taxon>
        <taxon>Viridiplantae</taxon>
        <taxon>Streptophyta</taxon>
        <taxon>Embryophyta</taxon>
        <taxon>Tracheophyta</taxon>
        <taxon>Spermatophyta</taxon>
        <taxon>Magnoliopsida</taxon>
        <taxon>eudicotyledons</taxon>
        <taxon>Gunneridae</taxon>
        <taxon>Pentapetalae</taxon>
        <taxon>rosids</taxon>
        <taxon>fabids</taxon>
        <taxon>Fabales</taxon>
        <taxon>Fabaceae</taxon>
        <taxon>Caesalpinioideae</taxon>
        <taxon>Cassia clade</taxon>
        <taxon>Senna</taxon>
    </lineage>
</organism>
<keyword evidence="8" id="KW-0239">DNA-directed DNA polymerase</keyword>
<evidence type="ECO:0000256" key="8">
    <source>
        <dbReference type="ARBA" id="ARBA00022932"/>
    </source>
</evidence>
<protein>
    <submittedName>
        <fullName evidence="11">Retrovirus-related Pol polyprotein from transposon TNT 1-94</fullName>
    </submittedName>
</protein>
<evidence type="ECO:0000313" key="12">
    <source>
        <dbReference type="Proteomes" id="UP000634136"/>
    </source>
</evidence>
<dbReference type="PROSITE" id="PS50994">
    <property type="entry name" value="INTEGRASE"/>
    <property type="match status" value="1"/>
</dbReference>
<comment type="caution">
    <text evidence="11">The sequence shown here is derived from an EMBL/GenBank/DDBJ whole genome shotgun (WGS) entry which is preliminary data.</text>
</comment>
<keyword evidence="8" id="KW-0548">Nucleotidyltransferase</keyword>
<dbReference type="GO" id="GO:0004519">
    <property type="term" value="F:endonuclease activity"/>
    <property type="evidence" value="ECO:0007669"/>
    <property type="project" value="UniProtKB-KW"/>
</dbReference>
<evidence type="ECO:0000256" key="5">
    <source>
        <dbReference type="ARBA" id="ARBA00022842"/>
    </source>
</evidence>
<evidence type="ECO:0000256" key="2">
    <source>
        <dbReference type="ARBA" id="ARBA00022723"/>
    </source>
</evidence>
<dbReference type="GO" id="GO:0046872">
    <property type="term" value="F:metal ion binding"/>
    <property type="evidence" value="ECO:0007669"/>
    <property type="project" value="UniProtKB-KW"/>
</dbReference>
<dbReference type="OrthoDB" id="1935865at2759"/>
<dbReference type="Proteomes" id="UP000634136">
    <property type="component" value="Unassembled WGS sequence"/>
</dbReference>